<organism evidence="3">
    <name type="scientific">Tetraselmis sp. GSL018</name>
    <dbReference type="NCBI Taxonomy" id="582737"/>
    <lineage>
        <taxon>Eukaryota</taxon>
        <taxon>Viridiplantae</taxon>
        <taxon>Chlorophyta</taxon>
        <taxon>core chlorophytes</taxon>
        <taxon>Chlorodendrophyceae</taxon>
        <taxon>Chlorodendrales</taxon>
        <taxon>Chlorodendraceae</taxon>
        <taxon>Tetraselmis</taxon>
    </lineage>
</organism>
<dbReference type="EMBL" id="GBEZ01016571">
    <property type="protein sequence ID" value="JAC69688.1"/>
    <property type="molecule type" value="Transcribed_RNA"/>
</dbReference>
<evidence type="ECO:0000256" key="2">
    <source>
        <dbReference type="ARBA" id="ARBA00023212"/>
    </source>
</evidence>
<evidence type="ECO:0000256" key="1">
    <source>
        <dbReference type="ARBA" id="ARBA00022490"/>
    </source>
</evidence>
<protein>
    <submittedName>
        <fullName evidence="3">LisH domain-containing protein FOPNL</fullName>
    </submittedName>
</protein>
<dbReference type="EMBL" id="GBEZ01002008">
    <property type="protein sequence ID" value="JAC83011.1"/>
    <property type="molecule type" value="Transcribed_RNA"/>
</dbReference>
<keyword evidence="1" id="KW-0963">Cytoplasm</keyword>
<name>A0A061RCJ3_9CHLO</name>
<dbReference type="AlphaFoldDB" id="A0A061RCJ3"/>
<keyword evidence="2" id="KW-0206">Cytoskeleton</keyword>
<evidence type="ECO:0000313" key="3">
    <source>
        <dbReference type="EMBL" id="JAC69688.1"/>
    </source>
</evidence>
<proteinExistence type="predicted"/>
<sequence>MTTVYELKEALRETLDNSGVTEKIKAQVRAEVFKALDTAEGIQAPELSHENLIVNELIREYLLYNRYQQTESIFIPGAIPCI</sequence>
<accession>A0A061RCJ3</accession>
<evidence type="ECO:0000313" key="4">
    <source>
        <dbReference type="EMBL" id="JAC83011.1"/>
    </source>
</evidence>
<gene>
    <name evidence="3" type="primary">FOPNL</name>
    <name evidence="4" type="ORF">TSPGSL018_4348</name>
    <name evidence="3" type="ORF">TSPGSL018_5784</name>
</gene>
<dbReference type="PANTHER" id="PTHR15431">
    <property type="entry name" value="FGFR1 ONCOGENE PARTNER/LISH DOMAIN-CONTAINING PROTEIN"/>
    <property type="match status" value="1"/>
</dbReference>
<reference evidence="3" key="1">
    <citation type="submission" date="2014-05" db="EMBL/GenBank/DDBJ databases">
        <title>The transcriptome of the halophilic microalga Tetraselmis sp. GSL018 isolated from the Great Salt Lake, Utah.</title>
        <authorList>
            <person name="Jinkerson R.E."/>
            <person name="D'Adamo S."/>
            <person name="Posewitz M.C."/>
        </authorList>
    </citation>
    <scope>NUCLEOTIDE SEQUENCE</scope>
    <source>
        <strain evidence="3">GSL018</strain>
    </source>
</reference>
<dbReference type="PANTHER" id="PTHR15431:SF4">
    <property type="entry name" value="PROTEIN TONNEAU 1B"/>
    <property type="match status" value="1"/>
</dbReference>